<accession>A0A3E2GYF9</accession>
<dbReference type="PANTHER" id="PTHR33112:SF16">
    <property type="entry name" value="HETEROKARYON INCOMPATIBILITY DOMAIN-CONTAINING PROTEIN"/>
    <property type="match status" value="1"/>
</dbReference>
<evidence type="ECO:0000313" key="3">
    <source>
        <dbReference type="Proteomes" id="UP000258309"/>
    </source>
</evidence>
<gene>
    <name evidence="2" type="ORF">B7463_g10204</name>
</gene>
<dbReference type="InterPro" id="IPR010730">
    <property type="entry name" value="HET"/>
</dbReference>
<proteinExistence type="predicted"/>
<sequence length="578" mass="65122">MIIAGVKALAGAASGCPTLEMLWGTGSGTDEEIIKHYNQGNPSAQDILTRPPTLDMQNQELYVTAKRWLAECLRSHKTCQLADAAQSFRPGRLIDTTCSDPAHIYLIEKGNLCIIQDDADDIARELSNMHRVYEHAILTISAAKATHSDEGILGRCKPPLREHELKCLCSDGRSGSFLLLETPGLFSKQPIHQRCWTMQEHLLSRRILIFATEGLRWSCRTTTWFDGPYTSRELLLDDAEKISTVMSSIVEILPTQTSTIVTSRSAKPRNGSFELFPNVLLCRALQYRTGPHVPSKPQTIASSAYATWVSMLQKFTTRRISKPQDRLPAISALATKFATAIPGRYIAGHWEAVLAHDLLWRVMDPVGPPIEKYRDQDPSFPTWSWASINSQVKWERFLGSRPTLEILQVTTVLADQGSPYGQVHSAKLRVKGRILRVDCEVVGEQDRKITDWSPMDVGATISIFRPKEMSNFHKGLRCTGMWTILDESTFMDDLIGCWCLEILRFDPEDTKAVLLPSAGLLLSALNYQTMSFRRLGIFYMGNKSLNEWSPIRRQDEELPFLHNKSLFEECPVVEIEIV</sequence>
<dbReference type="AlphaFoldDB" id="A0A3E2GYF9"/>
<protein>
    <recommendedName>
        <fullName evidence="1">Heterokaryon incompatibility domain-containing protein</fullName>
    </recommendedName>
</protein>
<organism evidence="2 3">
    <name type="scientific">Scytalidium lignicola</name>
    <name type="common">Hyphomycete</name>
    <dbReference type="NCBI Taxonomy" id="5539"/>
    <lineage>
        <taxon>Eukaryota</taxon>
        <taxon>Fungi</taxon>
        <taxon>Dikarya</taxon>
        <taxon>Ascomycota</taxon>
        <taxon>Pezizomycotina</taxon>
        <taxon>Leotiomycetes</taxon>
        <taxon>Leotiomycetes incertae sedis</taxon>
        <taxon>Scytalidium</taxon>
    </lineage>
</organism>
<keyword evidence="3" id="KW-1185">Reference proteome</keyword>
<evidence type="ECO:0000259" key="1">
    <source>
        <dbReference type="Pfam" id="PF06985"/>
    </source>
</evidence>
<dbReference type="EMBL" id="NCSJ02000282">
    <property type="protein sequence ID" value="RFU26138.1"/>
    <property type="molecule type" value="Genomic_DNA"/>
</dbReference>
<evidence type="ECO:0000313" key="2">
    <source>
        <dbReference type="EMBL" id="RFU26138.1"/>
    </source>
</evidence>
<reference evidence="2 3" key="1">
    <citation type="submission" date="2018-05" db="EMBL/GenBank/DDBJ databases">
        <title>Draft genome sequence of Scytalidium lignicola DSM 105466, a ubiquitous saprotrophic fungus.</title>
        <authorList>
            <person name="Buettner E."/>
            <person name="Gebauer A.M."/>
            <person name="Hofrichter M."/>
            <person name="Liers C."/>
            <person name="Kellner H."/>
        </authorList>
    </citation>
    <scope>NUCLEOTIDE SEQUENCE [LARGE SCALE GENOMIC DNA]</scope>
    <source>
        <strain evidence="2 3">DSM 105466</strain>
    </source>
</reference>
<dbReference type="OrthoDB" id="5125733at2759"/>
<dbReference type="Pfam" id="PF06985">
    <property type="entry name" value="HET"/>
    <property type="match status" value="1"/>
</dbReference>
<comment type="caution">
    <text evidence="2">The sequence shown here is derived from an EMBL/GenBank/DDBJ whole genome shotgun (WGS) entry which is preliminary data.</text>
</comment>
<dbReference type="STRING" id="5539.A0A3E2GYF9"/>
<dbReference type="Proteomes" id="UP000258309">
    <property type="component" value="Unassembled WGS sequence"/>
</dbReference>
<name>A0A3E2GYF9_SCYLI</name>
<feature type="non-terminal residue" evidence="2">
    <location>
        <position position="578"/>
    </location>
</feature>
<dbReference type="PANTHER" id="PTHR33112">
    <property type="entry name" value="DOMAIN PROTEIN, PUTATIVE-RELATED"/>
    <property type="match status" value="1"/>
</dbReference>
<feature type="non-terminal residue" evidence="2">
    <location>
        <position position="1"/>
    </location>
</feature>
<feature type="domain" description="Heterokaryon incompatibility" evidence="1">
    <location>
        <begin position="111"/>
        <end position="200"/>
    </location>
</feature>